<dbReference type="Pfam" id="PF19458">
    <property type="entry name" value="DUF5995"/>
    <property type="match status" value="1"/>
</dbReference>
<name>A0A1M7JIA7_9BACT</name>
<evidence type="ECO:0000313" key="1">
    <source>
        <dbReference type="EMBL" id="SHM52227.1"/>
    </source>
</evidence>
<proteinExistence type="predicted"/>
<dbReference type="OrthoDB" id="583431at2"/>
<dbReference type="RefSeq" id="WP_073091574.1">
    <property type="nucleotide sequence ID" value="NZ_FRCY01000002.1"/>
</dbReference>
<protein>
    <submittedName>
        <fullName evidence="1">Uncharacterized protein</fullName>
    </submittedName>
</protein>
<dbReference type="STRING" id="388280.SAMN04488057_1029"/>
<reference evidence="1 2" key="1">
    <citation type="submission" date="2016-11" db="EMBL/GenBank/DDBJ databases">
        <authorList>
            <person name="Jaros S."/>
            <person name="Januszkiewicz K."/>
            <person name="Wedrychowicz H."/>
        </authorList>
    </citation>
    <scope>NUCLEOTIDE SEQUENCE [LARGE SCALE GENOMIC DNA]</scope>
    <source>
        <strain evidence="1 2">CGMCC 1.6102</strain>
    </source>
</reference>
<dbReference type="Proteomes" id="UP000184513">
    <property type="component" value="Unassembled WGS sequence"/>
</dbReference>
<dbReference type="InterPro" id="IPR046037">
    <property type="entry name" value="DUF5995"/>
</dbReference>
<dbReference type="EMBL" id="FRCY01000002">
    <property type="protein sequence ID" value="SHM52227.1"/>
    <property type="molecule type" value="Genomic_DNA"/>
</dbReference>
<gene>
    <name evidence="1" type="ORF">SAMN04488057_1029</name>
</gene>
<dbReference type="AlphaFoldDB" id="A0A1M7JIA7"/>
<sequence length="251" mass="29193">MPNATTIHDVIDDLDAIIEHCIENNSRAGLFAYIYRRTTYEIASEISLGNFEDNELLEEFDVLFARLYLDAYEAYKNQQEVSASWAYAFDQAEKPLTIVQHILLGMNAHINLDLAVAAARVMKGRNILEIENDFNKVNVILFRITNELQDRLSRVSPLMFTLDLMGMNKDEKIINFSMRKARQHSWKAARRLWSLEGKETDRAIQRIDRTVLVLSKLIRSPKSLTMWLFLLLIRKFETHETGVVISRLRED</sequence>
<organism evidence="1 2">
    <name type="scientific">Cyclobacterium lianum</name>
    <dbReference type="NCBI Taxonomy" id="388280"/>
    <lineage>
        <taxon>Bacteria</taxon>
        <taxon>Pseudomonadati</taxon>
        <taxon>Bacteroidota</taxon>
        <taxon>Cytophagia</taxon>
        <taxon>Cytophagales</taxon>
        <taxon>Cyclobacteriaceae</taxon>
        <taxon>Cyclobacterium</taxon>
    </lineage>
</organism>
<keyword evidence="2" id="KW-1185">Reference proteome</keyword>
<evidence type="ECO:0000313" key="2">
    <source>
        <dbReference type="Proteomes" id="UP000184513"/>
    </source>
</evidence>
<accession>A0A1M7JIA7</accession>